<dbReference type="RefSeq" id="XP_007931142.1">
    <property type="nucleotide sequence ID" value="XM_007932951.1"/>
</dbReference>
<name>M3AN58_PSEFD</name>
<keyword evidence="2" id="KW-1185">Reference proteome</keyword>
<dbReference type="KEGG" id="pfj:MYCFIDRAFT_178978"/>
<evidence type="ECO:0000313" key="1">
    <source>
        <dbReference type="EMBL" id="EME78892.1"/>
    </source>
</evidence>
<dbReference type="AlphaFoldDB" id="M3AN58"/>
<sequence>MRLFTRFQIQLRLCREAALAAALLPIEVYTTTYSCAPIGNSCLGRAELALATCTTLLAMARQSSSSCNRNTVFVAGRAGVDACNSLMDELGLRAWPASACRASASCVRVAMESEQPCDERGRPEGNGVIFWTEAEDFMLILSNRTYRICHLFSEHPGSMAGNAKAHRYFDGKARTSINAPDREIDFHRAKIQQRQRAAHIMIPPSICPAAIQAAPATALHRALMTRGIAPSLAGDIPHMNKQSRTVRLTPVSMALCASPTPTNMPATLSLNSVADLDFAAANMFPPQPAITPSISTCSAPATDMSMLGLLLPKNNSATFTASLAGVARPSRLPQGFDQTLPSPCPQRGALNGNGMIYNSPPMHNFGITDYAAGSHSMIYNPQGGFDAYMGADGHNSHWPNPDFSFLFRLVQIYGGPLITDPQELILYKIQITLAVPPRQRLSPSLSPLVSPGLTPSLRRSQELIMLASEAQNDGDLITSPTQLEGALEYLSSLLPICSKPSHGTLAQRLHKVILPEFLAIWKEVVWLDVAARPQNAWQSDACISLEASIRRLTWIGSSCHRDTLSRGNTHRLKTSLFLSEAHSNAVELAVSVAAPNPVHESFRHLSQLEIFSGSASYVSNSISRALNFLYARAGGGVHVDSGETMNLGRFATARDFSFSVFIGNCDSVFICGGYAIVVYHLSQLQGQEKEAFGEMLHSHIPIASSALEECQTESHILLLLLRSPSFHELALTFRAQEGYFQVCVHTMIYQASASSELPPNRLVDEESRWKASIQVL</sequence>
<protein>
    <submittedName>
        <fullName evidence="1">Uncharacterized protein</fullName>
    </submittedName>
</protein>
<evidence type="ECO:0000313" key="2">
    <source>
        <dbReference type="Proteomes" id="UP000016932"/>
    </source>
</evidence>
<reference evidence="1 2" key="1">
    <citation type="journal article" date="2012" name="PLoS Pathog.">
        <title>Diverse lifestyles and strategies of plant pathogenesis encoded in the genomes of eighteen Dothideomycetes fungi.</title>
        <authorList>
            <person name="Ohm R.A."/>
            <person name="Feau N."/>
            <person name="Henrissat B."/>
            <person name="Schoch C.L."/>
            <person name="Horwitz B.A."/>
            <person name="Barry K.W."/>
            <person name="Condon B.J."/>
            <person name="Copeland A.C."/>
            <person name="Dhillon B."/>
            <person name="Glaser F."/>
            <person name="Hesse C.N."/>
            <person name="Kosti I."/>
            <person name="LaButti K."/>
            <person name="Lindquist E.A."/>
            <person name="Lucas S."/>
            <person name="Salamov A.A."/>
            <person name="Bradshaw R.E."/>
            <person name="Ciuffetti L."/>
            <person name="Hamelin R.C."/>
            <person name="Kema G.H.J."/>
            <person name="Lawrence C."/>
            <person name="Scott J.A."/>
            <person name="Spatafora J.W."/>
            <person name="Turgeon B.G."/>
            <person name="de Wit P.J.G.M."/>
            <person name="Zhong S."/>
            <person name="Goodwin S.B."/>
            <person name="Grigoriev I.V."/>
        </authorList>
    </citation>
    <scope>NUCLEOTIDE SEQUENCE [LARGE SCALE GENOMIC DNA]</scope>
    <source>
        <strain evidence="1 2">CIRAD86</strain>
    </source>
</reference>
<dbReference type="VEuPathDB" id="FungiDB:MYCFIDRAFT_178978"/>
<dbReference type="GeneID" id="19334026"/>
<organism evidence="1 2">
    <name type="scientific">Pseudocercospora fijiensis (strain CIRAD86)</name>
    <name type="common">Black leaf streak disease fungus</name>
    <name type="synonym">Mycosphaerella fijiensis</name>
    <dbReference type="NCBI Taxonomy" id="383855"/>
    <lineage>
        <taxon>Eukaryota</taxon>
        <taxon>Fungi</taxon>
        <taxon>Dikarya</taxon>
        <taxon>Ascomycota</taxon>
        <taxon>Pezizomycotina</taxon>
        <taxon>Dothideomycetes</taxon>
        <taxon>Dothideomycetidae</taxon>
        <taxon>Mycosphaerellales</taxon>
        <taxon>Mycosphaerellaceae</taxon>
        <taxon>Pseudocercospora</taxon>
    </lineage>
</organism>
<accession>M3AN58</accession>
<gene>
    <name evidence="1" type="ORF">MYCFIDRAFT_178978</name>
</gene>
<dbReference type="EMBL" id="KB446563">
    <property type="protein sequence ID" value="EME78892.1"/>
    <property type="molecule type" value="Genomic_DNA"/>
</dbReference>
<dbReference type="HOGENOM" id="CLU_360603_0_0_1"/>
<dbReference type="Proteomes" id="UP000016932">
    <property type="component" value="Unassembled WGS sequence"/>
</dbReference>
<proteinExistence type="predicted"/>